<feature type="domain" description="LysR substrate-binding" evidence="1">
    <location>
        <begin position="34"/>
        <end position="239"/>
    </location>
</feature>
<keyword evidence="3" id="KW-1185">Reference proteome</keyword>
<organism evidence="2 3">
    <name type="scientific">Paratissierella segnis</name>
    <dbReference type="NCBI Taxonomy" id="2763679"/>
    <lineage>
        <taxon>Bacteria</taxon>
        <taxon>Bacillati</taxon>
        <taxon>Bacillota</taxon>
        <taxon>Tissierellia</taxon>
        <taxon>Tissierellales</taxon>
        <taxon>Tissierellaceae</taxon>
        <taxon>Paratissierella</taxon>
    </lineage>
</organism>
<gene>
    <name evidence="2" type="ORF">H8707_05770</name>
</gene>
<evidence type="ECO:0000259" key="1">
    <source>
        <dbReference type="Pfam" id="PF03466"/>
    </source>
</evidence>
<dbReference type="CDD" id="cd05466">
    <property type="entry name" value="PBP2_LTTR_substrate"/>
    <property type="match status" value="1"/>
</dbReference>
<proteinExistence type="predicted"/>
<dbReference type="Pfam" id="PF03466">
    <property type="entry name" value="LysR_substrate"/>
    <property type="match status" value="1"/>
</dbReference>
<dbReference type="Proteomes" id="UP000601171">
    <property type="component" value="Unassembled WGS sequence"/>
</dbReference>
<name>A0A926ERW8_9FIRM</name>
<dbReference type="AlphaFoldDB" id="A0A926ERW8"/>
<dbReference type="Gene3D" id="3.40.190.10">
    <property type="entry name" value="Periplasmic binding protein-like II"/>
    <property type="match status" value="2"/>
</dbReference>
<dbReference type="PANTHER" id="PTHR30419:SF8">
    <property type="entry name" value="NITROGEN ASSIMILATION TRANSCRIPTIONAL ACTIVATOR-RELATED"/>
    <property type="match status" value="1"/>
</dbReference>
<dbReference type="SUPFAM" id="SSF53850">
    <property type="entry name" value="Periplasmic binding protein-like II"/>
    <property type="match status" value="1"/>
</dbReference>
<evidence type="ECO:0000313" key="2">
    <source>
        <dbReference type="EMBL" id="MBC8587741.1"/>
    </source>
</evidence>
<dbReference type="GO" id="GO:0006355">
    <property type="term" value="P:regulation of DNA-templated transcription"/>
    <property type="evidence" value="ECO:0007669"/>
    <property type="project" value="TreeGrafter"/>
</dbReference>
<accession>A0A926ERW8</accession>
<dbReference type="InterPro" id="IPR050950">
    <property type="entry name" value="HTH-type_LysR_regulators"/>
</dbReference>
<sequence>MKLTEEGRYFIELANNIVKAYDEALDKMRIFRNGFSDDLKIGILYYAINQYLTPVLDKFKITYPNINISIFPSYPIPVIENLLNGLCDVGMILNTRFKGHERFEFQTIRREFLFVAMRYDHHLNKMEGVQLKDIFEETFIDIDDFFFNSYSHYIYLLFHKYNLHIKKSILTNNLESAILAAQSGEGIIILPSQLVDVHFSNIVYLPIMDEACYIDMSIAYKPENENTAIYPFIDLCVKTFS</sequence>
<dbReference type="RefSeq" id="WP_262429187.1">
    <property type="nucleotide sequence ID" value="NZ_JACRTG010000016.1"/>
</dbReference>
<dbReference type="InterPro" id="IPR005119">
    <property type="entry name" value="LysR_subst-bd"/>
</dbReference>
<protein>
    <submittedName>
        <fullName evidence="2">LysR family transcriptional regulator substrate-binding protein</fullName>
    </submittedName>
</protein>
<comment type="caution">
    <text evidence="2">The sequence shown here is derived from an EMBL/GenBank/DDBJ whole genome shotgun (WGS) entry which is preliminary data.</text>
</comment>
<dbReference type="EMBL" id="JACRTG010000016">
    <property type="protein sequence ID" value="MBC8587741.1"/>
    <property type="molecule type" value="Genomic_DNA"/>
</dbReference>
<reference evidence="2" key="1">
    <citation type="submission" date="2020-08" db="EMBL/GenBank/DDBJ databases">
        <title>Genome public.</title>
        <authorList>
            <person name="Liu C."/>
            <person name="Sun Q."/>
        </authorList>
    </citation>
    <scope>NUCLEOTIDE SEQUENCE</scope>
    <source>
        <strain evidence="2">BX21</strain>
    </source>
</reference>
<dbReference type="GO" id="GO:0005829">
    <property type="term" value="C:cytosol"/>
    <property type="evidence" value="ECO:0007669"/>
    <property type="project" value="TreeGrafter"/>
</dbReference>
<dbReference type="PANTHER" id="PTHR30419">
    <property type="entry name" value="HTH-TYPE TRANSCRIPTIONAL REGULATOR YBHD"/>
    <property type="match status" value="1"/>
</dbReference>
<evidence type="ECO:0000313" key="3">
    <source>
        <dbReference type="Proteomes" id="UP000601171"/>
    </source>
</evidence>